<dbReference type="GO" id="GO:0004519">
    <property type="term" value="F:endonuclease activity"/>
    <property type="evidence" value="ECO:0007669"/>
    <property type="project" value="UniProtKB-KW"/>
</dbReference>
<reference evidence="9" key="1">
    <citation type="journal article" date="2019" name="Sci. Rep.">
        <title>Draft genome of Tanacetum cinerariifolium, the natural source of mosquito coil.</title>
        <authorList>
            <person name="Yamashiro T."/>
            <person name="Shiraishi A."/>
            <person name="Satake H."/>
            <person name="Nakayama K."/>
        </authorList>
    </citation>
    <scope>NUCLEOTIDE SEQUENCE</scope>
</reference>
<name>A0A6L2NT09_TANCI</name>
<evidence type="ECO:0000313" key="9">
    <source>
        <dbReference type="EMBL" id="GEU87735.1"/>
    </source>
</evidence>
<keyword evidence="2" id="KW-0548">Nucleotidyltransferase</keyword>
<evidence type="ECO:0000256" key="1">
    <source>
        <dbReference type="ARBA" id="ARBA00022679"/>
    </source>
</evidence>
<dbReference type="Pfam" id="PF17917">
    <property type="entry name" value="RT_RNaseH"/>
    <property type="match status" value="1"/>
</dbReference>
<proteinExistence type="predicted"/>
<dbReference type="CDD" id="cd09274">
    <property type="entry name" value="RNase_HI_RT_Ty3"/>
    <property type="match status" value="1"/>
</dbReference>
<keyword evidence="4" id="KW-0255">Endonuclease</keyword>
<evidence type="ECO:0000256" key="5">
    <source>
        <dbReference type="ARBA" id="ARBA00022801"/>
    </source>
</evidence>
<feature type="compositionally biased region" description="Low complexity" evidence="7">
    <location>
        <begin position="368"/>
        <end position="395"/>
    </location>
</feature>
<dbReference type="EMBL" id="BKCJ010009602">
    <property type="protein sequence ID" value="GEU87735.1"/>
    <property type="molecule type" value="Genomic_DNA"/>
</dbReference>
<feature type="domain" description="Reverse transcriptase RNase H-like" evidence="8">
    <location>
        <begin position="586"/>
        <end position="682"/>
    </location>
</feature>
<dbReference type="AlphaFoldDB" id="A0A6L2NT09"/>
<dbReference type="GO" id="GO:0016787">
    <property type="term" value="F:hydrolase activity"/>
    <property type="evidence" value="ECO:0007669"/>
    <property type="project" value="UniProtKB-KW"/>
</dbReference>
<feature type="compositionally biased region" description="Basic and acidic residues" evidence="7">
    <location>
        <begin position="357"/>
        <end position="367"/>
    </location>
</feature>
<accession>A0A6L2NT09</accession>
<comment type="caution">
    <text evidence="9">The sequence shown here is derived from an EMBL/GenBank/DDBJ whole genome shotgun (WGS) entry which is preliminary data.</text>
</comment>
<protein>
    <submittedName>
        <fullName evidence="9">Putative reverse transcriptase domain-containing protein</fullName>
    </submittedName>
</protein>
<dbReference type="GO" id="GO:0003964">
    <property type="term" value="F:RNA-directed DNA polymerase activity"/>
    <property type="evidence" value="ECO:0007669"/>
    <property type="project" value="UniProtKB-KW"/>
</dbReference>
<dbReference type="InterPro" id="IPR043502">
    <property type="entry name" value="DNA/RNA_pol_sf"/>
</dbReference>
<evidence type="ECO:0000256" key="4">
    <source>
        <dbReference type="ARBA" id="ARBA00022759"/>
    </source>
</evidence>
<keyword evidence="5" id="KW-0378">Hydrolase</keyword>
<feature type="compositionally biased region" description="Polar residues" evidence="7">
    <location>
        <begin position="114"/>
        <end position="124"/>
    </location>
</feature>
<keyword evidence="6 9" id="KW-0695">RNA-directed DNA polymerase</keyword>
<evidence type="ECO:0000256" key="7">
    <source>
        <dbReference type="SAM" id="MobiDB-lite"/>
    </source>
</evidence>
<dbReference type="SUPFAM" id="SSF56672">
    <property type="entry name" value="DNA/RNA polymerases"/>
    <property type="match status" value="1"/>
</dbReference>
<evidence type="ECO:0000256" key="2">
    <source>
        <dbReference type="ARBA" id="ARBA00022695"/>
    </source>
</evidence>
<evidence type="ECO:0000256" key="3">
    <source>
        <dbReference type="ARBA" id="ARBA00022722"/>
    </source>
</evidence>
<dbReference type="PANTHER" id="PTHR34072:SF52">
    <property type="entry name" value="RIBONUCLEASE H"/>
    <property type="match status" value="1"/>
</dbReference>
<keyword evidence="3" id="KW-0540">Nuclease</keyword>
<dbReference type="InterPro" id="IPR041373">
    <property type="entry name" value="RT_RNaseH"/>
</dbReference>
<evidence type="ECO:0000259" key="8">
    <source>
        <dbReference type="Pfam" id="PF17917"/>
    </source>
</evidence>
<keyword evidence="1" id="KW-0808">Transferase</keyword>
<gene>
    <name evidence="9" type="ORF">Tci_059713</name>
</gene>
<dbReference type="PANTHER" id="PTHR34072">
    <property type="entry name" value="ENZYMATIC POLYPROTEIN-RELATED"/>
    <property type="match status" value="1"/>
</dbReference>
<organism evidence="9">
    <name type="scientific">Tanacetum cinerariifolium</name>
    <name type="common">Dalmatian daisy</name>
    <name type="synonym">Chrysanthemum cinerariifolium</name>
    <dbReference type="NCBI Taxonomy" id="118510"/>
    <lineage>
        <taxon>Eukaryota</taxon>
        <taxon>Viridiplantae</taxon>
        <taxon>Streptophyta</taxon>
        <taxon>Embryophyta</taxon>
        <taxon>Tracheophyta</taxon>
        <taxon>Spermatophyta</taxon>
        <taxon>Magnoliopsida</taxon>
        <taxon>eudicotyledons</taxon>
        <taxon>Gunneridae</taxon>
        <taxon>Pentapetalae</taxon>
        <taxon>asterids</taxon>
        <taxon>campanulids</taxon>
        <taxon>Asterales</taxon>
        <taxon>Asteraceae</taxon>
        <taxon>Asteroideae</taxon>
        <taxon>Anthemideae</taxon>
        <taxon>Anthemidinae</taxon>
        <taxon>Tanacetum</taxon>
    </lineage>
</organism>
<feature type="region of interest" description="Disordered" evidence="7">
    <location>
        <begin position="357"/>
        <end position="408"/>
    </location>
</feature>
<sequence length="829" mass="93022">MSSPNHPTSDIKVAFSFNFPDYILSSPGYVSSSSRKTFSESLYDSFGFVLIASPTLSLFHDDPYTKVMRAYYAKESPIPPPVIVPLSLMLSPLFNPQEFFLHEELFPPKKGGRDQSSSSTSTLPQEFEIGEISQKKSLGKRRNASERTSTSAAPAMTQDAIRQLVANSVTTALEAQATTMANTDSLNRNTRPRETPIAKRRNYKEFISCQHFYFNGTEGTVGLIRWFERTELVFSHSNCDEENKMTFATGTLTDDALSWWNAYTQPMGIEQANNTTWTELKRLLRNKYCPQNEELAVLCPNMVPNTEKLMEVFIGGLPQSIKGTVTASKPKTLEEAINIAQRLIDHIIKRCSIQGTSDHKRKFDDGRSSNNNNNNYPNNHVNNYQNNRNKYSNRNNDYHQQQNRRPKTFRSYAATPIENSGYTRNHPMCKKCTLHHTGPCTVKCNAYNKVGADKSFVSMSLASMLNILPITLDTTYDIEMANENLVVIEKKSKKGLEDIPVVREFLKVFLEELPGLPLVYQVEFQIELVPGAAPVASAPYRLAPSEMQERTNQLQELADRGCHQLRVKNEDIPKTAFKTSIPKGKDDFVVYCDASHQGLGVVLMQREKVIAYSSRQLKSHKENYTTHDLELGVVVFALKIWRHCLYGTKCTVFTDHKSLQHILNQKELNMRQRHWLELLADYDCKIRYHPGKADVIADALSQKERIKPLRVRSLVMTIHLKLPSQILEAQTEAIKEENIKPAAATVGIPTSRLDEGEPAGSTALGAAIASEIGETARDGGLKYSLNNGQNTISQSFFVDGKLGVGEGCCGTSPKLICAGAVDHFIHIED</sequence>
<feature type="region of interest" description="Disordered" evidence="7">
    <location>
        <begin position="106"/>
        <end position="156"/>
    </location>
</feature>
<evidence type="ECO:0000256" key="6">
    <source>
        <dbReference type="ARBA" id="ARBA00022918"/>
    </source>
</evidence>